<dbReference type="InterPro" id="IPR036732">
    <property type="entry name" value="AFP_Neu5c_C_sf"/>
</dbReference>
<dbReference type="RefSeq" id="WP_108142818.1">
    <property type="nucleotide sequence ID" value="NZ_QAXS01000056.1"/>
</dbReference>
<dbReference type="SUPFAM" id="SSF51569">
    <property type="entry name" value="Aldolase"/>
    <property type="match status" value="1"/>
</dbReference>
<dbReference type="PROSITE" id="PS50844">
    <property type="entry name" value="AFP_LIKE"/>
    <property type="match status" value="1"/>
</dbReference>
<evidence type="ECO:0000313" key="3">
    <source>
        <dbReference type="Proteomes" id="UP000244089"/>
    </source>
</evidence>
<feature type="domain" description="AFP-like" evidence="1">
    <location>
        <begin position="292"/>
        <end position="349"/>
    </location>
</feature>
<protein>
    <submittedName>
        <fullName evidence="2">N-acetylneuraminate synthase</fullName>
    </submittedName>
</protein>
<dbReference type="InterPro" id="IPR051690">
    <property type="entry name" value="PseI-like"/>
</dbReference>
<dbReference type="CDD" id="cd11615">
    <property type="entry name" value="SAF_NeuB_like"/>
    <property type="match status" value="1"/>
</dbReference>
<proteinExistence type="predicted"/>
<dbReference type="Gene3D" id="3.90.1210.10">
    <property type="entry name" value="Antifreeze-like/N-acetylneuraminic acid synthase C-terminal domain"/>
    <property type="match status" value="1"/>
</dbReference>
<dbReference type="GO" id="GO:0047444">
    <property type="term" value="F:N-acylneuraminate-9-phosphate synthase activity"/>
    <property type="evidence" value="ECO:0007669"/>
    <property type="project" value="TreeGrafter"/>
</dbReference>
<dbReference type="SUPFAM" id="SSF51269">
    <property type="entry name" value="AFP III-like domain"/>
    <property type="match status" value="1"/>
</dbReference>
<evidence type="ECO:0000313" key="2">
    <source>
        <dbReference type="EMBL" id="PTV93028.1"/>
    </source>
</evidence>
<dbReference type="InterPro" id="IPR057736">
    <property type="entry name" value="SAF_PseI/NeuA/NeuB"/>
</dbReference>
<dbReference type="NCBIfam" id="TIGR03586">
    <property type="entry name" value="PseI"/>
    <property type="match status" value="1"/>
</dbReference>
<organism evidence="2 3">
    <name type="scientific">Halanaerobium saccharolyticum</name>
    <dbReference type="NCBI Taxonomy" id="43595"/>
    <lineage>
        <taxon>Bacteria</taxon>
        <taxon>Bacillati</taxon>
        <taxon>Bacillota</taxon>
        <taxon>Clostridia</taxon>
        <taxon>Halanaerobiales</taxon>
        <taxon>Halanaerobiaceae</taxon>
        <taxon>Halanaerobium</taxon>
    </lineage>
</organism>
<dbReference type="Pfam" id="PF03102">
    <property type="entry name" value="NeuB"/>
    <property type="match status" value="1"/>
</dbReference>
<dbReference type="SMART" id="SM00858">
    <property type="entry name" value="SAF"/>
    <property type="match status" value="1"/>
</dbReference>
<sequence>MKAIKINNKEIGDNNPAYIIAEMSANHAGSKERALKIISAAKKAGADCVKVQTYTPDTITLNSNKKWFQIDKGTWEGENLYSLYQKAYTPWEWQEDLKKEAERIGIDFFSTPYENEAVDFLENLDVDFYKVASFSITNIPFLKYLAQKDKPIIMSTGMATLGEIEDAVKVIRENGNDKLALLNCSSAYPSIPDDMNLKKIGHLKETFNLPVGLSDHSLGSVAAVTSIAMGAKIIEKHFCLSREIENPDSSFSMEPDEFKNMVEDIRAAERAIGKIDYSLTEKQKESRKFRRSIFVTNDIKADEKITENNIKIIRPGYGLKPKHWDKVLGKKVIKDIDKGEPLIWDIIKE</sequence>
<dbReference type="Pfam" id="PF08666">
    <property type="entry name" value="SAF"/>
    <property type="match status" value="1"/>
</dbReference>
<dbReference type="Proteomes" id="UP000244089">
    <property type="component" value="Unassembled WGS sequence"/>
</dbReference>
<evidence type="ECO:0000259" key="1">
    <source>
        <dbReference type="PROSITE" id="PS50844"/>
    </source>
</evidence>
<gene>
    <name evidence="2" type="ORF">C8C76_1569</name>
</gene>
<dbReference type="AlphaFoldDB" id="A0A2T5RFB5"/>
<dbReference type="InterPro" id="IPR013132">
    <property type="entry name" value="PseI/NeuA/B-like_N"/>
</dbReference>
<dbReference type="PANTHER" id="PTHR42966:SF2">
    <property type="entry name" value="PSEUDAMINIC ACID SYNTHASE"/>
    <property type="match status" value="1"/>
</dbReference>
<dbReference type="InterPro" id="IPR013974">
    <property type="entry name" value="SAF"/>
</dbReference>
<dbReference type="PANTHER" id="PTHR42966">
    <property type="entry name" value="N-ACETYLNEURAMINATE SYNTHASE"/>
    <property type="match status" value="1"/>
</dbReference>
<name>A0A2T5RFB5_9FIRM</name>
<dbReference type="GO" id="GO:0016051">
    <property type="term" value="P:carbohydrate biosynthetic process"/>
    <property type="evidence" value="ECO:0007669"/>
    <property type="project" value="InterPro"/>
</dbReference>
<dbReference type="EMBL" id="QAXS01000056">
    <property type="protein sequence ID" value="PTV93028.1"/>
    <property type="molecule type" value="Genomic_DNA"/>
</dbReference>
<dbReference type="InterPro" id="IPR020030">
    <property type="entry name" value="Pseudaminic_synth_PseI"/>
</dbReference>
<dbReference type="InterPro" id="IPR013785">
    <property type="entry name" value="Aldolase_TIM"/>
</dbReference>
<dbReference type="Gene3D" id="3.20.20.70">
    <property type="entry name" value="Aldolase class I"/>
    <property type="match status" value="1"/>
</dbReference>
<reference evidence="2 3" key="1">
    <citation type="submission" date="2018-04" db="EMBL/GenBank/DDBJ databases">
        <title>Subsurface microbial communities from deep shales in Ohio and West Virginia, USA.</title>
        <authorList>
            <person name="Wrighton K."/>
        </authorList>
    </citation>
    <scope>NUCLEOTIDE SEQUENCE [LARGE SCALE GENOMIC DNA]</scope>
    <source>
        <strain evidence="2 3">WC1</strain>
    </source>
</reference>
<comment type="caution">
    <text evidence="2">The sequence shown here is derived from an EMBL/GenBank/DDBJ whole genome shotgun (WGS) entry which is preliminary data.</text>
</comment>
<dbReference type="OrthoDB" id="9814210at2"/>
<accession>A0A2T5RFB5</accession>
<dbReference type="InterPro" id="IPR006190">
    <property type="entry name" value="SAF_AFP_Neu5Ac"/>
</dbReference>